<gene>
    <name evidence="2" type="ORF">QJS04_geneDACA000754</name>
</gene>
<name>A0AAV9BFS9_ACOGR</name>
<evidence type="ECO:0000313" key="3">
    <source>
        <dbReference type="Proteomes" id="UP001179952"/>
    </source>
</evidence>
<evidence type="ECO:0000313" key="2">
    <source>
        <dbReference type="EMBL" id="KAK1275313.1"/>
    </source>
</evidence>
<reference evidence="2" key="1">
    <citation type="journal article" date="2023" name="Nat. Commun.">
        <title>Diploid and tetraploid genomes of Acorus and the evolution of monocots.</title>
        <authorList>
            <person name="Ma L."/>
            <person name="Liu K.W."/>
            <person name="Li Z."/>
            <person name="Hsiao Y.Y."/>
            <person name="Qi Y."/>
            <person name="Fu T."/>
            <person name="Tang G.D."/>
            <person name="Zhang D."/>
            <person name="Sun W.H."/>
            <person name="Liu D.K."/>
            <person name="Li Y."/>
            <person name="Chen G.Z."/>
            <person name="Liu X.D."/>
            <person name="Liao X.Y."/>
            <person name="Jiang Y.T."/>
            <person name="Yu X."/>
            <person name="Hao Y."/>
            <person name="Huang J."/>
            <person name="Zhao X.W."/>
            <person name="Ke S."/>
            <person name="Chen Y.Y."/>
            <person name="Wu W.L."/>
            <person name="Hsu J.L."/>
            <person name="Lin Y.F."/>
            <person name="Huang M.D."/>
            <person name="Li C.Y."/>
            <person name="Huang L."/>
            <person name="Wang Z.W."/>
            <person name="Zhao X."/>
            <person name="Zhong W.Y."/>
            <person name="Peng D.H."/>
            <person name="Ahmad S."/>
            <person name="Lan S."/>
            <person name="Zhang J.S."/>
            <person name="Tsai W.C."/>
            <person name="Van de Peer Y."/>
            <person name="Liu Z.J."/>
        </authorList>
    </citation>
    <scope>NUCLEOTIDE SEQUENCE</scope>
    <source>
        <strain evidence="2">SCP</strain>
    </source>
</reference>
<comment type="caution">
    <text evidence="2">The sequence shown here is derived from an EMBL/GenBank/DDBJ whole genome shotgun (WGS) entry which is preliminary data.</text>
</comment>
<proteinExistence type="predicted"/>
<protein>
    <submittedName>
        <fullName evidence="2">Proteasome subunit alpha type-6</fullName>
    </submittedName>
</protein>
<keyword evidence="3" id="KW-1185">Reference proteome</keyword>
<sequence>MREIAFGATSAGLKEQEAINFLEKKMKNDPALSYEEIVQKLTYLRRSEQQRKGDENKQRRVVRATGRHFREDEGS</sequence>
<dbReference type="GO" id="GO:0000502">
    <property type="term" value="C:proteasome complex"/>
    <property type="evidence" value="ECO:0007669"/>
    <property type="project" value="UniProtKB-KW"/>
</dbReference>
<organism evidence="2 3">
    <name type="scientific">Acorus gramineus</name>
    <name type="common">Dwarf sweet flag</name>
    <dbReference type="NCBI Taxonomy" id="55184"/>
    <lineage>
        <taxon>Eukaryota</taxon>
        <taxon>Viridiplantae</taxon>
        <taxon>Streptophyta</taxon>
        <taxon>Embryophyta</taxon>
        <taxon>Tracheophyta</taxon>
        <taxon>Spermatophyta</taxon>
        <taxon>Magnoliopsida</taxon>
        <taxon>Liliopsida</taxon>
        <taxon>Acoraceae</taxon>
        <taxon>Acorus</taxon>
    </lineage>
</organism>
<feature type="compositionally biased region" description="Basic and acidic residues" evidence="1">
    <location>
        <begin position="47"/>
        <end position="58"/>
    </location>
</feature>
<dbReference type="EMBL" id="JAUJYN010000003">
    <property type="protein sequence ID" value="KAK1275313.1"/>
    <property type="molecule type" value="Genomic_DNA"/>
</dbReference>
<accession>A0AAV9BFS9</accession>
<keyword evidence="2" id="KW-0647">Proteasome</keyword>
<feature type="region of interest" description="Disordered" evidence="1">
    <location>
        <begin position="47"/>
        <end position="75"/>
    </location>
</feature>
<dbReference type="AlphaFoldDB" id="A0AAV9BFS9"/>
<dbReference type="Proteomes" id="UP001179952">
    <property type="component" value="Unassembled WGS sequence"/>
</dbReference>
<reference evidence="2" key="2">
    <citation type="submission" date="2023-06" db="EMBL/GenBank/DDBJ databases">
        <authorList>
            <person name="Ma L."/>
            <person name="Liu K.-W."/>
            <person name="Li Z."/>
            <person name="Hsiao Y.-Y."/>
            <person name="Qi Y."/>
            <person name="Fu T."/>
            <person name="Tang G."/>
            <person name="Zhang D."/>
            <person name="Sun W.-H."/>
            <person name="Liu D.-K."/>
            <person name="Li Y."/>
            <person name="Chen G.-Z."/>
            <person name="Liu X.-D."/>
            <person name="Liao X.-Y."/>
            <person name="Jiang Y.-T."/>
            <person name="Yu X."/>
            <person name="Hao Y."/>
            <person name="Huang J."/>
            <person name="Zhao X.-W."/>
            <person name="Ke S."/>
            <person name="Chen Y.-Y."/>
            <person name="Wu W.-L."/>
            <person name="Hsu J.-L."/>
            <person name="Lin Y.-F."/>
            <person name="Huang M.-D."/>
            <person name="Li C.-Y."/>
            <person name="Huang L."/>
            <person name="Wang Z.-W."/>
            <person name="Zhao X."/>
            <person name="Zhong W.-Y."/>
            <person name="Peng D.-H."/>
            <person name="Ahmad S."/>
            <person name="Lan S."/>
            <person name="Zhang J.-S."/>
            <person name="Tsai W.-C."/>
            <person name="Van De Peer Y."/>
            <person name="Liu Z.-J."/>
        </authorList>
    </citation>
    <scope>NUCLEOTIDE SEQUENCE</scope>
    <source>
        <strain evidence="2">SCP</strain>
        <tissue evidence="2">Leaves</tissue>
    </source>
</reference>
<evidence type="ECO:0000256" key="1">
    <source>
        <dbReference type="SAM" id="MobiDB-lite"/>
    </source>
</evidence>